<evidence type="ECO:0000256" key="3">
    <source>
        <dbReference type="ARBA" id="ARBA00023242"/>
    </source>
</evidence>
<feature type="region of interest" description="Disordered" evidence="4">
    <location>
        <begin position="152"/>
        <end position="184"/>
    </location>
</feature>
<dbReference type="PANTHER" id="PTHR13293">
    <property type="entry name" value="AKIRIN-RELATED"/>
    <property type="match status" value="1"/>
</dbReference>
<dbReference type="InterPro" id="IPR024132">
    <property type="entry name" value="Akirin"/>
</dbReference>
<evidence type="ECO:0000256" key="1">
    <source>
        <dbReference type="ARBA" id="ARBA00004123"/>
    </source>
</evidence>
<comment type="caution">
    <text evidence="5">The sequence shown here is derived from an EMBL/GenBank/DDBJ whole genome shotgun (WGS) entry which is preliminary data.</text>
</comment>
<reference evidence="5 6" key="1">
    <citation type="submission" date="2023-08" db="EMBL/GenBank/DDBJ databases">
        <title>A Necator americanus chromosomal reference genome.</title>
        <authorList>
            <person name="Ilik V."/>
            <person name="Petrzelkova K.J."/>
            <person name="Pardy F."/>
            <person name="Fuh T."/>
            <person name="Niatou-Singa F.S."/>
            <person name="Gouil Q."/>
            <person name="Baker L."/>
            <person name="Ritchie M.E."/>
            <person name="Jex A.R."/>
            <person name="Gazzola D."/>
            <person name="Li H."/>
            <person name="Toshio Fujiwara R."/>
            <person name="Zhan B."/>
            <person name="Aroian R.V."/>
            <person name="Pafco B."/>
            <person name="Schwarz E.M."/>
        </authorList>
    </citation>
    <scope>NUCLEOTIDE SEQUENCE [LARGE SCALE GENOMIC DNA]</scope>
    <source>
        <strain evidence="5 6">Aroian</strain>
        <tissue evidence="5">Whole animal</tissue>
    </source>
</reference>
<evidence type="ECO:0000313" key="5">
    <source>
        <dbReference type="EMBL" id="KAK6731941.1"/>
    </source>
</evidence>
<evidence type="ECO:0000256" key="2">
    <source>
        <dbReference type="ARBA" id="ARBA00005625"/>
    </source>
</evidence>
<gene>
    <name evidence="5" type="primary">Necator_chrI.g4165</name>
    <name evidence="5" type="ORF">RB195_008036</name>
</gene>
<organism evidence="5 6">
    <name type="scientific">Necator americanus</name>
    <name type="common">Human hookworm</name>
    <dbReference type="NCBI Taxonomy" id="51031"/>
    <lineage>
        <taxon>Eukaryota</taxon>
        <taxon>Metazoa</taxon>
        <taxon>Ecdysozoa</taxon>
        <taxon>Nematoda</taxon>
        <taxon>Chromadorea</taxon>
        <taxon>Rhabditida</taxon>
        <taxon>Rhabditina</taxon>
        <taxon>Rhabditomorpha</taxon>
        <taxon>Strongyloidea</taxon>
        <taxon>Ancylostomatidae</taxon>
        <taxon>Bunostominae</taxon>
        <taxon>Necator</taxon>
    </lineage>
</organism>
<proteinExistence type="inferred from homology"/>
<dbReference type="Proteomes" id="UP001303046">
    <property type="component" value="Unassembled WGS sequence"/>
</dbReference>
<keyword evidence="6" id="KW-1185">Reference proteome</keyword>
<evidence type="ECO:0008006" key="7">
    <source>
        <dbReference type="Google" id="ProtNLM"/>
    </source>
</evidence>
<sequence length="262" mass="29693">MASSTSLTKLENILDDNGEGTKRVEKMLGPARPVRTRIQEFKPEMACGLALKRPHEYDSYLADESFPHEAKRARQTAAHCSPFRPQMGTIAANLPSTSSFAQAVNKDDSPFAAVAGKCQLSESQLDAYLRSEVRSGQRRKLLPKRSCIDLKVEDENTPRKEYRTPNSPPQSGSDSEGESTSIRKSGVNSYQALVEKPQFSLKQVRMICERLLREQEMRLRYEYELALNQKLDEQHEQYVQFANEQMASQFKENSAGEFSYLS</sequence>
<name>A0ABR1C1N0_NECAM</name>
<dbReference type="PANTHER" id="PTHR13293:SF6">
    <property type="entry name" value="AKIRIN-RELATED"/>
    <property type="match status" value="1"/>
</dbReference>
<evidence type="ECO:0000313" key="6">
    <source>
        <dbReference type="Proteomes" id="UP001303046"/>
    </source>
</evidence>
<comment type="similarity">
    <text evidence="2">Belongs to the akirin family.</text>
</comment>
<feature type="compositionally biased region" description="Basic and acidic residues" evidence="4">
    <location>
        <begin position="152"/>
        <end position="163"/>
    </location>
</feature>
<accession>A0ABR1C1N0</accession>
<feature type="compositionally biased region" description="Polar residues" evidence="4">
    <location>
        <begin position="169"/>
        <end position="184"/>
    </location>
</feature>
<comment type="subcellular location">
    <subcellularLocation>
        <location evidence="1">Nucleus</location>
    </subcellularLocation>
</comment>
<protein>
    <recommendedName>
        <fullName evidence="7">Akirin</fullName>
    </recommendedName>
</protein>
<dbReference type="EMBL" id="JAVFWL010000001">
    <property type="protein sequence ID" value="KAK6731941.1"/>
    <property type="molecule type" value="Genomic_DNA"/>
</dbReference>
<keyword evidence="3" id="KW-0539">Nucleus</keyword>
<evidence type="ECO:0000256" key="4">
    <source>
        <dbReference type="SAM" id="MobiDB-lite"/>
    </source>
</evidence>